<name>A0A8T0HWH5_CERPU</name>
<comment type="caution">
    <text evidence="1">The sequence shown here is derived from an EMBL/GenBank/DDBJ whole genome shotgun (WGS) entry which is preliminary data.</text>
</comment>
<proteinExistence type="predicted"/>
<protein>
    <submittedName>
        <fullName evidence="1">Uncharacterized protein</fullName>
    </submittedName>
</protein>
<dbReference type="AlphaFoldDB" id="A0A8T0HWH5"/>
<dbReference type="EMBL" id="CM026426">
    <property type="protein sequence ID" value="KAG0575025.1"/>
    <property type="molecule type" value="Genomic_DNA"/>
</dbReference>
<sequence length="234" mass="26457">MNHTQKFIVLWSRMEMVRMLVKWVALSASLSSRAWGHFLPLDQCDFYFQGHKETAPMLDVMVTRNLTASPPILTIGDMEVVAAEIGAECAFLPDPSMVFEKRSCTGHFHVRNHHLSGRFASEEFASLEAFRFHQVLLALESAELADGTLLDKNDTNVEYRRPRRCVTFLTTPAIIPHYNSGTGIQRVDIITRIVDLVPKMLNKAHRKKLNKITTSMEQVGRDMGVLAQSVADFP</sequence>
<evidence type="ECO:0000313" key="2">
    <source>
        <dbReference type="Proteomes" id="UP000822688"/>
    </source>
</evidence>
<evidence type="ECO:0000313" key="1">
    <source>
        <dbReference type="EMBL" id="KAG0575025.1"/>
    </source>
</evidence>
<keyword evidence="2" id="KW-1185">Reference proteome</keyword>
<dbReference type="Proteomes" id="UP000822688">
    <property type="component" value="Chromosome V"/>
</dbReference>
<reference evidence="1" key="1">
    <citation type="submission" date="2020-06" db="EMBL/GenBank/DDBJ databases">
        <title>WGS assembly of Ceratodon purpureus strain R40.</title>
        <authorList>
            <person name="Carey S.B."/>
            <person name="Jenkins J."/>
            <person name="Shu S."/>
            <person name="Lovell J.T."/>
            <person name="Sreedasyam A."/>
            <person name="Maumus F."/>
            <person name="Tiley G.P."/>
            <person name="Fernandez-Pozo N."/>
            <person name="Barry K."/>
            <person name="Chen C."/>
            <person name="Wang M."/>
            <person name="Lipzen A."/>
            <person name="Daum C."/>
            <person name="Saski C.A."/>
            <person name="Payton A.C."/>
            <person name="Mcbreen J.C."/>
            <person name="Conrad R.E."/>
            <person name="Kollar L.M."/>
            <person name="Olsson S."/>
            <person name="Huttunen S."/>
            <person name="Landis J.B."/>
            <person name="Wickett N.J."/>
            <person name="Johnson M.G."/>
            <person name="Rensing S.A."/>
            <person name="Grimwood J."/>
            <person name="Schmutz J."/>
            <person name="Mcdaniel S.F."/>
        </authorList>
    </citation>
    <scope>NUCLEOTIDE SEQUENCE</scope>
    <source>
        <strain evidence="1">R40</strain>
    </source>
</reference>
<gene>
    <name evidence="1" type="ORF">KC19_VG312000</name>
</gene>
<accession>A0A8T0HWH5</accession>
<organism evidence="1 2">
    <name type="scientific">Ceratodon purpureus</name>
    <name type="common">Fire moss</name>
    <name type="synonym">Dicranum purpureum</name>
    <dbReference type="NCBI Taxonomy" id="3225"/>
    <lineage>
        <taxon>Eukaryota</taxon>
        <taxon>Viridiplantae</taxon>
        <taxon>Streptophyta</taxon>
        <taxon>Embryophyta</taxon>
        <taxon>Bryophyta</taxon>
        <taxon>Bryophytina</taxon>
        <taxon>Bryopsida</taxon>
        <taxon>Dicranidae</taxon>
        <taxon>Pseudoditrichales</taxon>
        <taxon>Ditrichaceae</taxon>
        <taxon>Ceratodon</taxon>
    </lineage>
</organism>